<accession>A0A8E0S8E1</accession>
<dbReference type="GO" id="GO:0009897">
    <property type="term" value="C:external side of plasma membrane"/>
    <property type="evidence" value="ECO:0007669"/>
    <property type="project" value="TreeGrafter"/>
</dbReference>
<evidence type="ECO:0000313" key="7">
    <source>
        <dbReference type="EMBL" id="KAA0198805.1"/>
    </source>
</evidence>
<keyword evidence="4" id="KW-0812">Transmembrane</keyword>
<dbReference type="SUPFAM" id="SSF48726">
    <property type="entry name" value="Immunoglobulin"/>
    <property type="match status" value="2"/>
</dbReference>
<feature type="compositionally biased region" description="Basic and acidic residues" evidence="3">
    <location>
        <begin position="6952"/>
        <end position="6967"/>
    </location>
</feature>
<dbReference type="Proteomes" id="UP000728185">
    <property type="component" value="Unassembled WGS sequence"/>
</dbReference>
<feature type="region of interest" description="Disordered" evidence="3">
    <location>
        <begin position="6952"/>
        <end position="6974"/>
    </location>
</feature>
<evidence type="ECO:0000313" key="8">
    <source>
        <dbReference type="Proteomes" id="UP000728185"/>
    </source>
</evidence>
<organism evidence="7 8">
    <name type="scientific">Fasciolopsis buskii</name>
    <dbReference type="NCBI Taxonomy" id="27845"/>
    <lineage>
        <taxon>Eukaryota</taxon>
        <taxon>Metazoa</taxon>
        <taxon>Spiralia</taxon>
        <taxon>Lophotrochozoa</taxon>
        <taxon>Platyhelminthes</taxon>
        <taxon>Trematoda</taxon>
        <taxon>Digenea</taxon>
        <taxon>Plagiorchiida</taxon>
        <taxon>Echinostomata</taxon>
        <taxon>Echinostomatoidea</taxon>
        <taxon>Fasciolidae</taxon>
        <taxon>Fasciolopsis</taxon>
    </lineage>
</organism>
<dbReference type="GO" id="GO:0004888">
    <property type="term" value="F:transmembrane signaling receptor activity"/>
    <property type="evidence" value="ECO:0007669"/>
    <property type="project" value="TreeGrafter"/>
</dbReference>
<dbReference type="SMART" id="SM00409">
    <property type="entry name" value="IG"/>
    <property type="match status" value="7"/>
</dbReference>
<comment type="caution">
    <text evidence="7">The sequence shown here is derived from an EMBL/GenBank/DDBJ whole genome shotgun (WGS) entry which is preliminary data.</text>
</comment>
<evidence type="ECO:0000256" key="5">
    <source>
        <dbReference type="SAM" id="SignalP"/>
    </source>
</evidence>
<dbReference type="PROSITE" id="PS50835">
    <property type="entry name" value="IG_LIKE"/>
    <property type="match status" value="2"/>
</dbReference>
<dbReference type="InterPro" id="IPR007110">
    <property type="entry name" value="Ig-like_dom"/>
</dbReference>
<evidence type="ECO:0000259" key="6">
    <source>
        <dbReference type="PROSITE" id="PS50835"/>
    </source>
</evidence>
<dbReference type="GO" id="GO:0007166">
    <property type="term" value="P:cell surface receptor signaling pathway"/>
    <property type="evidence" value="ECO:0007669"/>
    <property type="project" value="TreeGrafter"/>
</dbReference>
<name>A0A8E0S8E1_9TREM</name>
<feature type="transmembrane region" description="Helical" evidence="4">
    <location>
        <begin position="7259"/>
        <end position="7278"/>
    </location>
</feature>
<dbReference type="OrthoDB" id="6269336at2759"/>
<evidence type="ECO:0000256" key="1">
    <source>
        <dbReference type="ARBA" id="ARBA00022729"/>
    </source>
</evidence>
<protein>
    <recommendedName>
        <fullName evidence="6">Ig-like domain-containing protein</fullName>
    </recommendedName>
</protein>
<dbReference type="EMBL" id="LUCM01001486">
    <property type="protein sequence ID" value="KAA0198805.1"/>
    <property type="molecule type" value="Genomic_DNA"/>
</dbReference>
<dbReference type="PANTHER" id="PTHR11481">
    <property type="entry name" value="IMMUNOGLOBULIN FC RECEPTOR"/>
    <property type="match status" value="1"/>
</dbReference>
<dbReference type="InterPro" id="IPR036179">
    <property type="entry name" value="Ig-like_dom_sf"/>
</dbReference>
<keyword evidence="4" id="KW-0472">Membrane</keyword>
<gene>
    <name evidence="7" type="ORF">FBUS_08462</name>
</gene>
<feature type="chain" id="PRO_5034601483" description="Ig-like domain-containing protein" evidence="5">
    <location>
        <begin position="23"/>
        <end position="7312"/>
    </location>
</feature>
<feature type="signal peptide" evidence="5">
    <location>
        <begin position="1"/>
        <end position="22"/>
    </location>
</feature>
<evidence type="ECO:0000256" key="4">
    <source>
        <dbReference type="SAM" id="Phobius"/>
    </source>
</evidence>
<dbReference type="PANTHER" id="PTHR11481:SF64">
    <property type="entry name" value="FC RECEPTOR-LIKE PROTEIN 4"/>
    <property type="match status" value="1"/>
</dbReference>
<sequence>MHSVQLLMLPIVITYGFSYGVGNPICSNLPAYAHQNSYPEVSLSSFDYYGVRFVSQYRAEETGYYQTRFELVYEVNVSRFVAYSPVTNTIHQDCSMHEATVTGCCPDLGDNANYVFSSECDAVVYTKHPANQRRFLVWEHRKGRPEMKDTVIDIYVKLHNQERRFVYADPNLPGLSSCNQIAKTGHESDSLSLAKALSTAETKQLDAVMLENKCPIKEFSRNKLSLVIWSVSNAFDTNVYVYSRSKSGAQLTAKRQQKLSITRARTLSPWFHETVQLYPRYVEYFWSHNFEIFADRNAEALLVLSGLNVQQLQPKIDSILHQWIIYKQLNTTLELSPKHSMAVRLVRLVVTHTAVLRVGMTKVIPLYEFEKESTRVRFCAMRQKFYEPYLVNKRAISEAGTTYFSIKSVQVTDSGMYQCEQGGLLENHKPFVYDYFIIVLPRSSDLRIYATTKPLTRHDELKDTYAYIGANRIMYMHETESVILNCVYYLSRGLDNYNGLQFHYLIGENKATGSYKFVHRHVRLTRDSIVIVQSYQIGYEGQWTDNQTATFICGHMYEQNFSRVLDSEELPARDRWTMVTITGLRRERLPPKIFTSSITSSANELYHAFRTSPTDHNDFLKSNKLSKKVLVEFGIISGEFLAAYDAPDCVPSVWLITSLDGVSSRLSLCQTKLTRIDKHINSSFTSQLSEEEMKNPIFLLNLVQFRCGLIMESELCTVTCEMSMPKGSAKKVENILTYKTEIRTIGINSSLIQVEDLQVDTNDTWTTYRRRYLISPDIVDDGETANAQCVFEAYLDEDPRDVTSVPMKFTADILIDQGPKPRIFDRLLFCSSKHLMENYPGDKWPLSAVEFHKSGSNIQDMEHPMDLLVTHLAGPTEHFERVWLFSPGKNIEVCALGKIERFRDENIWKPSSSREKMFYLYRSVFLCKIYGSVKALAILAVNMGNSQQSVDQVEQKLQQYLQNRIDEFYEHPNKDTKTEFVYDPGVWGTIRVQRVHMGWMSAVQRGQTWISLVRHRLQYGGKLSLFYRSHLDSDYKVIRDVCSYRPRDHYCAAEISKTGYYEWGYIRNKTITLSITRYVKVFPKLQDILTFHVEESSADTGLRLGPNLLNIHPIAAINYSRYIHFCCVVTGPDDMPEMENLELDLLHEGRTNITTEFIGSEAHPPGKRFVFKADIPPYGYLRMPLQARIRLTFARSALPPNTYHAYEKHRILEHNVLLNFVTPPSQPVLFPYLTDCNRMSVFDNVEGQEYGVFDMERFGQSGYNGVLEEIWVNCSFHFYADPPHYHRRVFTITRSGQVDLCHMDGDYLRPNNITGTYFRRFYFTCALKHDLGALVFLVMQCPQNPCSKADDPQRVLDFYKDAVKQFYEGSRITLRFTQYPITMIATYAHRLSIGYRSWIYEGNHWFMVLPESRSCSGTIYCNAVKFSGQHHRVYSLTCENETLSIKPHYTDTGIHECNYSGNSVTKRVLTVLPRLDAENIRVSNRKFSTNDEVESDSYDSQNNIHWVRTLEKPIYIYCLLPENAFYFARHPDIMIEVYNSDSKDDKLQKVPFNELPTEVGQNKYRRIVKVDTSVHKRYKNFLGVTCKVQYDVTKLAPNDIKGEYDRLEVKTRIILSKDGATLNFNKLQCDWEHIVKTWPTQGKGVFDMKIIQDSLPASKEMERELKCTVSYNAGIWHRDFLVWTISGDNFENECFQSRGRHDNKHRVTQYTSSETEFSCALLATVDFIAMAIINHESYDELQKTKKDLKVFVRDNFDKNFKNPSLTERNQFKPTVNGMVETRFRRLNMGAYTIINREVGYSMLVSPSNERDKYDVYYTETLDREPRYWTTESCPSNSPGYHKRYSGIHYTYTGYYSFKSKSTSLGPYRRLEVLPTKESFEGFSIRVSSGNQKDYALEQGNKNTLVLHFKKSIRHRCPTSVNLEIFDYAVENEDRTRVSHKFVENVTTNSHDFLFEIDIPFHGAYRNPLEVVMTIDFGIIKGPRYEMKNDGVPWSIKHSILIGIKDDTWFPVIFDSYTSCDLKDILKGFKHHGDSMFNPAIFDESGNKQWIPENTYVCTFTFESAPLPRFEDVVAISDNPLETLHVCHGLEPEKFPYSSYYSLIGDWYSQRKDWLYRKTSVCRLQSHMKALIFMSVNYASNPSLGVDQLRLMVSNFYIQQIQKYVAGNRKNEFTRGDWYEGVKVATRIARVRVGWQASVYRGEPLKMYLRTPYEPVYLVCYYSETPEGQQRRVFSRWFSHDGRFYDSERGMQPTDSGYYSWRVGNGDERWSVPRYFLVIPDSKLLRVFISPVLYDDDADLHTVPPLDPDYKLPNEGGIFVYCAYDIVNQLPMFASFRLIIHDHGDQEIPEKEVVADLIRVCKSPYEHRVVYRFESELYRSYRSPFKATCEVRYNDSVFLEEDLRKSKHIDPIVRRVTMYYEDKLQYIPIIFDNHISTTLTELMTNYIPKPDPISAATFYKTGTVKRIPEQTVDFTAIHYSGMGIGFENLWLITGKGYIDRCFQSDRYSFRKDELPPDVAPKIRLRDFGRVYRSNFVCKLQPDQLALVFIVANVELDANRVKTLENDLKIYYSNLISSFERWPTDTEKKQYTDAIHTWTTRRIQRVHIGWKASVPIGAAWEVLVRHRFENHENLQCHWKKFPSHNSQYRFQQTLGRFDTRMIFQAAKIQDTGYYEWWHLENGVLSPLTRPRYFLVIPDQQIVNIIVAQHPLIGGDTSHRGVPILSYNEPLYINFIVKKVNPGYGHFNFHVQDGTVNSAKDVQVWEFPKNESENQTNYLFRLMEPECITSQETLRSALILTYADVKFPKEDLREPKIIQPITAEISIKVEKFIRPIIFTERSTSNSDEFLHLLVNSKSDIKTSYEYSHSGQLQPAYELPVIWTMYICLGYPRGLFIPQLIYVWENRFYFETCDILDSVDLDWANIPEEIRNRSSKAFENGAIIARVKFECVLRVEHIALNLLALAVKENGPTVKQAEEEFKILLTPVLRYWTEHPKDETEIPLNFPSYGLVTYRLLRLDLRWNATTSVGSVVKMLGHWESNTDPEINCFFQVREDSELKKVIPVYNIEWFGNSHAFYLSLPSVRFEHSGFYSCNVTDKNCSSCPQKVGFTTRQLFVIPDESITEMFLNSDVLKYDDLWTGNYSLCHPDGYPLLLSESHTVIHCQYHSAVLNIPHPMITLRVLLTNSTTANETIFGSPHPSMYKGKYLLAPFSFFTPKFIDYSDDLDVQCVFVYNLSQPVEHDMNEPVGMITVIRSRFMRIEPFIPATIYTRYTSADDAIIRKLYKRLKGQILTAVEFHDSSPRNRQYENVTTVSFLASLGYPYGHWEIMLIYRYEDHFFLECCSDLSSSELSLTELPADVVPASKMELYLEESYLRLNGTCLYRPEHMAMVVVVCNGHELFYDQDEVRNHFRTRYLDVIRHWARSPSDSVPLWINMSHGTFCTHRTIRLYVGWNASVQSGQPVFMLGRHDIKSFGTVTCYFREKLSEKFRLVSTEFSLTRERNPVVKLSTEGALYEHSGYYACNLTGRCVNCEPEIVFVPRRLLVLPDIRQIKVFLNMRLPRDQTHAKPHFTQCERDNVPYLRCNQETYVYCSYLHKKTDKNDPEPNMSGVMMDELQRPHEINVKFVRKWETQKKVTYQVTKVYQIRAPSEREFKGHILITCKLQYENLQSPPEDINPINGTYTVSASRLIRVSVRLRPKIFVDFTNTSRSSLTELLRSQKANSVTSSHHFYSAAMKKYLEGIVKFEFIISLGTPRGMASLVMFYIHKNIIRWFVCEPNSVHDFTADNIFPELQNSDEWLDANGKNFVCFRVICPFMPIHFALAVVAANSFDRFEDPKNVQNNWLLQFISYLKAWRTRPNDQTEVDLDLFPYGFAEFQILQLRIGWRATVKVGEPIILFATLGPEAAGEQHCFYKNDSKKINEVISIREISPDEDNFFISVKRASWTYELIKSHANPGDSGYYWCQVDDCPVCTLQDYGKPRRLIILSDILEIYPLVTEEMPSVQRTVSKRGEKFTHFDIKPIKFVYGAVNYFAHCELRIRTGITVKPSIDLYYLHGNLESNYQKTLPARKVNEISFVQQAYTSVLVSYEVVTPRFESVTDFVQVVCVASFNELIPPEDINTKYNDSILENKIRLKLKETRVPSIRWKTIQVDRQELNDLVRLDTRDVINFATFNQLVTTKRIREGPLNIKLEVDYGVPSGWLSVWLICPHDKRLIRDDCRLMATDKIINDWSGSDSVIKATGRTVDFVQTSDETEELLDNKDLQENQTEWRKVEVECLLQPEDLALIISVQNVIKPKAKLEIEQDFTKKVLKTVTNWLISDKATLNEVVRLPEVFQGEMRMFKLNVGWPATVQVGHQIIMFGRLNSNGNETPHCLWGPQMPTHLLKPKDGFKVQVSPGRSYFTLSKKDAEFGDSGVYMCTLKNCTNCQTNSGMRERRLLVLPDPTIIRLEFIYESTLKQFFMDCGQPQNLLVAPGDSIRMRCSYPVAKGSQRKVKSTIRQEDSSREGPGVAIPKVEIERRERDRVIDVNKLFTIHTPISKTVELQVRCILHFGQITVLKDMVDEIPSVMLSQTKTLIKFRPESPQIYRQSIQTNRPLLTRQLIISQTYTNGYEYMKSAPYARMEEGGLQLNFDAHLGKPRGWVVVWLVYNRSGELLKDACQQVSITSSTTKLVHVRASCPIQPEHVALFFAAVTNTGNSQPEHAINKRIEQMVISNITSWMSDPKFQGLRTKMDGCYTLDYRLVRLKVGWRASVLEKTPIRMEGRLGGRNLGDVRCFYRTSRTSERGQLSDQFSYEIDDQFDKFIITAKQAELENMGWYECSVDNYTGDSVSVGMQARQLIIKPSNDSIQCKVTAIRDTGQVPLEDQLTENKMRYLLANQHAFVQCIRNNNLKNYFQTNDQFHYRMLNESNGQWIEDFPSKKVHVVPQAGTGGTEITSTYRIVAIESKFCTGIMDVSCVTQFRGVYSLLDIEPPEDHFEIRCNQSFIILEGANGQLRFKAITKTVETKPIPAGSKVECTGGFGLPPLTYSWIRIRPNSYANEDLGDEIRSEDTDSQVEEDIPSLLPEDGPDGGWGGPKIRFLDTPTQALHSDGAFLFIPSDPSYRGMNYIYQCIGQNMVENVKYTIKKSLHISVLICPTRHSLLDLSIFVSSNILSACELSQNPDPEIQFYGYYYLSLIRQLILGLPYEPLKTRLSLITNRLTREVREKIRIIPFDQSYDRIDLVRLLYSRDNKPISDKKACIMQQTNLDDLFNLVHEAHSKPFNRSQGTLIPLDQMSKTDLTTYGLDALEKMHQKSIQILLALVYPSNNQSLSNMTFLMSRVQSTRAIHITPEFQGVTDCNTCHVDIDDQGLRIQRLPLFDAICQIGGSFPPAPVQEPKFQFSVPNSYWMSGYPLGVGCVTRLARLLDDWETTVDLSVCLISKEAENHLRRDRGHITLQSLTDSCHLKFGGSAKSARSGDVLETFGTSGIYPDKVATDKFKILCFYRLGEVDPEVYDAVNFQTYKVQFNAPKLRTVRLRVITWPQNNRRAAQFGCTVQGYVPNIELLLLLYHQVRDSDTVSQFRILARGEPNWFPLNGWGEINFTWVDVESVIKKSALYCLGRPKQENTMRQNILRTLPPKSDVIGYSPPLAGLSLESDCPGPPTITSSSILQGLTVGDRVTIECTLAATTNETPLKLSYLTRDSGIFVCNTMSMSAGNQSETETVSEEVECQLVTPSDQECTEVTKNVKNKKHIFLPTQCVVFRKPKSAQLYRIIRLVFTKLQYEDFDGMVFCQTIGADSMESQSNMGGIKLHSSIIQLRFRLPTQIERFFYDPDSKSWECHANSYPQASKAAIQLIETDSVWIRKSLSKYQTTIVKKDRKIAYEHLIPSTKIARTPALYHWIIRFAPRTWTLSIPNRGVLVLRCTVDHLLKDLRMDMEQAFPGLGPRSIALPVGGMRSYTCALNFPPSGSKIKRIFFHRIINHSWLHYDLLMSTVTLMIRKQDSQTSTDSTMNEMYAKPFSWLVGSKALQINCAVMHESDRLMAEFSVGPNYLKEINFYFFYPHYGYHRHLQPNFDPDMITNGGQEFDSGEYYCTGLTMDGNLLRSKPIRSLFKGMTRSVLIGQRVIPRVPVWTKELGSMYVGELLQTRCVAWTTNPSNRAATTFHLIPVHHPPGSNRTNQQSAPASSIIISVTNQFEIPVENGSFSPTGCLLNDHGKVIQDLVKRPTVKCTEPGGIYWEPEKLGFYTRKVKLRCISKTGCYGGGVHWSWVAGPIPQLTLLADDWNVEDVTNMEELDLQKLPRDGTYIFRCTVTCPCHPDPLSRSIHVSFALQSSELRDDQQMPEEPDEGKLVVDEEVSKKPSGDFISDQLKWPNQSYTWAEQMKLSDLMRNRTQVIPIEKQLESDSLLHEEAWEESWLNLWHERWMHGLKRHRESDQPVRQDEPFPVDILRKSQDDRSKRVQISQRFKTGSELDGTVHTRRKPSGSSDEEYVEYFENEQIAQRFRKEKTKGRKEEDMRTKSVDPAPFEIQWLNWRRREWEFGLMESKRQRPVEQWLQKRQVPDVYRVSLDASSSVGYKEDGGNHRSKKIGVFKWLTSGSHKNSFLTDVKHSSKILAFSSSEKRNFPWFKEDRNKKTQEIMHVKTKNGYSELWDESEPKRLEEFVRFHSKSGQTFPRESNTYSEAFDPRSALSRSLQRVPDKIDGKPDLDDTPSILERADLMKYKKDRLKHLMSWWSRFGQHHSSNNHIEFESSIKPLERAWMMELGVLPKATHRHTWLQYLHLLRDTWMKHFKSGLSQRRMGMNDMSSVTSTHGMVIQPNVITLRCPLVGSTVRFDHEPIQLTWMRAHTLEEFYQEKSEPLLSFSFRRRQFSVHADSYKTRMFTYPPFRWSDMHTVDLNPISQNDYGYYACVTTVSANAHSTDQYNLTKISSQPLCIVPKWDLPRLQLVSGLDEIKNIVEMRDSILQKSSEETEIDSLGRHENEGHGNQTKPYEPNCFEPGDHILVFCECKAYQLFCERPDVLVHGQRLIRTELIASIKHGKTGKVENMRKLNFSEKLKLPLIQLDRDGVRRVVRAWNVTVTAEHNGATIECSASPNLIKPFAPPIPYWTWLEDEFLKLIKRGTFKKPNTLHLCVNPITPQLYFQVDPTQLSPLKTEQSQPFSVRPNQILYCQLRFTRPLLPEITIWPIHRGRLSEVDKRDLGGLNNWIDKSRMPVRWSVHRRIRSARVFISGSLRQGDLYLIHCTIPDGLAAEGLIVRIHMEDRISSGLLDIRRTLTVTALVTVLLIHVSLKLLLKYLRKIRRFERETSSVATVETGLPKMSYINIRIT</sequence>
<dbReference type="GO" id="GO:0006955">
    <property type="term" value="P:immune response"/>
    <property type="evidence" value="ECO:0007669"/>
    <property type="project" value="TreeGrafter"/>
</dbReference>
<keyword evidence="2" id="KW-1015">Disulfide bond</keyword>
<evidence type="ECO:0000256" key="2">
    <source>
        <dbReference type="ARBA" id="ARBA00023157"/>
    </source>
</evidence>
<keyword evidence="1 5" id="KW-0732">Signal</keyword>
<dbReference type="InterPro" id="IPR003599">
    <property type="entry name" value="Ig_sub"/>
</dbReference>
<proteinExistence type="predicted"/>
<reference evidence="7" key="1">
    <citation type="submission" date="2019-05" db="EMBL/GenBank/DDBJ databases">
        <title>Annotation for the trematode Fasciolopsis buski.</title>
        <authorList>
            <person name="Choi Y.-J."/>
        </authorList>
    </citation>
    <scope>NUCLEOTIDE SEQUENCE</scope>
    <source>
        <strain evidence="7">HT</strain>
        <tissue evidence="7">Whole worm</tissue>
    </source>
</reference>
<keyword evidence="8" id="KW-1185">Reference proteome</keyword>
<evidence type="ECO:0000256" key="3">
    <source>
        <dbReference type="SAM" id="MobiDB-lite"/>
    </source>
</evidence>
<dbReference type="InterPro" id="IPR050488">
    <property type="entry name" value="Ig_Fc_receptor"/>
</dbReference>
<keyword evidence="4" id="KW-1133">Transmembrane helix</keyword>
<feature type="domain" description="Ig-like" evidence="6">
    <location>
        <begin position="3003"/>
        <end position="3107"/>
    </location>
</feature>
<feature type="domain" description="Ig-like" evidence="6">
    <location>
        <begin position="6751"/>
        <end position="6910"/>
    </location>
</feature>